<evidence type="ECO:0000256" key="4">
    <source>
        <dbReference type="ARBA" id="ARBA00035258"/>
    </source>
</evidence>
<keyword evidence="3" id="KW-0687">Ribonucleoprotein</keyword>
<keyword evidence="2 8" id="KW-0689">Ribosomal protein</keyword>
<evidence type="ECO:0000256" key="7">
    <source>
        <dbReference type="SAM" id="Phobius"/>
    </source>
</evidence>
<dbReference type="GO" id="GO:1990904">
    <property type="term" value="C:ribonucleoprotein complex"/>
    <property type="evidence" value="ECO:0007669"/>
    <property type="project" value="UniProtKB-KW"/>
</dbReference>
<keyword evidence="7" id="KW-1133">Transmembrane helix</keyword>
<dbReference type="PATRIC" id="fig|1202536.3.peg.152"/>
<evidence type="ECO:0000256" key="3">
    <source>
        <dbReference type="ARBA" id="ARBA00023274"/>
    </source>
</evidence>
<evidence type="ECO:0000256" key="1">
    <source>
        <dbReference type="ARBA" id="ARBA00006471"/>
    </source>
</evidence>
<keyword evidence="7" id="KW-0812">Transmembrane</keyword>
<accession>J7GSB9</accession>
<dbReference type="HOGENOM" id="CLU_2022482_0_0_6"/>
<comment type="similarity">
    <text evidence="1">Belongs to the universal ribosomal protein uS8 family.</text>
</comment>
<keyword evidence="7" id="KW-0472">Membrane</keyword>
<evidence type="ECO:0000256" key="6">
    <source>
        <dbReference type="ARBA" id="ARBA00046740"/>
    </source>
</evidence>
<name>J7GSB9_CARRU</name>
<feature type="transmembrane region" description="Helical" evidence="7">
    <location>
        <begin position="87"/>
        <end position="105"/>
    </location>
</feature>
<organism evidence="8 9">
    <name type="scientific">Candidatus Carsonella ruddii CE isolate Thao2000</name>
    <dbReference type="NCBI Taxonomy" id="1202536"/>
    <lineage>
        <taxon>Bacteria</taxon>
        <taxon>Pseudomonadati</taxon>
        <taxon>Pseudomonadota</taxon>
        <taxon>Gammaproteobacteria</taxon>
        <taxon>Oceanospirillales</taxon>
        <taxon>Halomonadaceae</taxon>
        <taxon>Zymobacter group</taxon>
        <taxon>Candidatus Carsonella</taxon>
    </lineage>
</organism>
<dbReference type="EMBL" id="CP003541">
    <property type="protein sequence ID" value="AFP83627.1"/>
    <property type="molecule type" value="Genomic_DNA"/>
</dbReference>
<evidence type="ECO:0000256" key="2">
    <source>
        <dbReference type="ARBA" id="ARBA00022980"/>
    </source>
</evidence>
<reference evidence="8 9" key="1">
    <citation type="journal article" date="2012" name="Mol. Biol. Evol.">
        <title>Genome reduction and co-evolution between the primary and secondary bacterial symbionts of psyllids.</title>
        <authorList>
            <person name="Sloan D.B."/>
            <person name="Moran N.A."/>
        </authorList>
    </citation>
    <scope>NUCLEOTIDE SEQUENCE [LARGE SCALE GENOMIC DNA]</scope>
    <source>
        <strain evidence="8 9">CE</strain>
    </source>
</reference>
<dbReference type="RefSeq" id="WP_014886928.1">
    <property type="nucleotide sequence ID" value="NC_018414.1"/>
</dbReference>
<gene>
    <name evidence="8" type="primary">rpsH</name>
    <name evidence="8" type="ORF">A33U_0180</name>
</gene>
<dbReference type="Gene3D" id="3.30.1490.10">
    <property type="match status" value="1"/>
</dbReference>
<dbReference type="GO" id="GO:0006412">
    <property type="term" value="P:translation"/>
    <property type="evidence" value="ECO:0007669"/>
    <property type="project" value="InterPro"/>
</dbReference>
<evidence type="ECO:0000313" key="9">
    <source>
        <dbReference type="Proteomes" id="UP000003932"/>
    </source>
</evidence>
<dbReference type="GO" id="GO:0005840">
    <property type="term" value="C:ribosome"/>
    <property type="evidence" value="ECO:0007669"/>
    <property type="project" value="UniProtKB-KW"/>
</dbReference>
<proteinExistence type="inferred from homology"/>
<dbReference type="GO" id="GO:0003735">
    <property type="term" value="F:structural constituent of ribosome"/>
    <property type="evidence" value="ECO:0007669"/>
    <property type="project" value="InterPro"/>
</dbReference>
<dbReference type="SUPFAM" id="SSF56047">
    <property type="entry name" value="Ribosomal protein S8"/>
    <property type="match status" value="1"/>
</dbReference>
<sequence>MKIFYKNLNKLYNSYNSGKKICFCEYNKISIIFFGYLMNNNIIKNYYIFYFYKKNYILILINKFLFLKWYSKPSKKMFIKFNNIKPYYLNIGMLLITTNLGILNIKECIKLKIGGKLLFYAL</sequence>
<dbReference type="Proteomes" id="UP000003932">
    <property type="component" value="Chromosome"/>
</dbReference>
<dbReference type="Pfam" id="PF00410">
    <property type="entry name" value="Ribosomal_S8"/>
    <property type="match status" value="1"/>
</dbReference>
<dbReference type="KEGG" id="cru:A33U_0180"/>
<protein>
    <recommendedName>
        <fullName evidence="4">Small ribosomal subunit protein uS8</fullName>
    </recommendedName>
    <alternativeName>
        <fullName evidence="5">30S ribosomal protein S8</fullName>
    </alternativeName>
</protein>
<evidence type="ECO:0000256" key="5">
    <source>
        <dbReference type="ARBA" id="ARBA00035525"/>
    </source>
</evidence>
<dbReference type="STRING" id="1202536.A33U_0180"/>
<dbReference type="InterPro" id="IPR000630">
    <property type="entry name" value="Ribosomal_uS8"/>
</dbReference>
<dbReference type="InterPro" id="IPR035987">
    <property type="entry name" value="Ribosomal_uS8_sf"/>
</dbReference>
<evidence type="ECO:0000313" key="8">
    <source>
        <dbReference type="EMBL" id="AFP83627.1"/>
    </source>
</evidence>
<dbReference type="AlphaFoldDB" id="J7GSB9"/>
<comment type="subunit">
    <text evidence="6">Part of the 30S ribosomal subunit. Contacts proteins S5 and S12.</text>
</comment>